<evidence type="ECO:0000256" key="4">
    <source>
        <dbReference type="ARBA" id="ARBA00022692"/>
    </source>
</evidence>
<dbReference type="NCBIfam" id="TIGR00879">
    <property type="entry name" value="SP"/>
    <property type="match status" value="1"/>
</dbReference>
<feature type="transmembrane region" description="Helical" evidence="9">
    <location>
        <begin position="448"/>
        <end position="470"/>
    </location>
</feature>
<feature type="transmembrane region" description="Helical" evidence="9">
    <location>
        <begin position="418"/>
        <end position="441"/>
    </location>
</feature>
<evidence type="ECO:0000256" key="5">
    <source>
        <dbReference type="ARBA" id="ARBA00022989"/>
    </source>
</evidence>
<dbReference type="GO" id="GO:0016020">
    <property type="term" value="C:membrane"/>
    <property type="evidence" value="ECO:0007669"/>
    <property type="project" value="UniProtKB-SubCell"/>
</dbReference>
<dbReference type="PROSITE" id="PS50850">
    <property type="entry name" value="MFS"/>
    <property type="match status" value="1"/>
</dbReference>
<dbReference type="GO" id="GO:0015791">
    <property type="term" value="P:polyol transmembrane transport"/>
    <property type="evidence" value="ECO:0007669"/>
    <property type="project" value="UniProtKB-ARBA"/>
</dbReference>
<dbReference type="SUPFAM" id="SSF103473">
    <property type="entry name" value="MFS general substrate transporter"/>
    <property type="match status" value="1"/>
</dbReference>
<proteinExistence type="inferred from homology"/>
<dbReference type="InterPro" id="IPR005828">
    <property type="entry name" value="MFS_sugar_transport-like"/>
</dbReference>
<reference evidence="11 12" key="1">
    <citation type="submission" date="2017-03" db="EMBL/GenBank/DDBJ databases">
        <title>Genomes of endolithic fungi from Antarctica.</title>
        <authorList>
            <person name="Coleine C."/>
            <person name="Masonjones S."/>
            <person name="Stajich J.E."/>
        </authorList>
    </citation>
    <scope>NUCLEOTIDE SEQUENCE [LARGE SCALE GENOMIC DNA]</scope>
    <source>
        <strain evidence="11 12">CCFEE 6315</strain>
    </source>
</reference>
<dbReference type="PANTHER" id="PTHR48020">
    <property type="entry name" value="PROTON MYO-INOSITOL COTRANSPORTER"/>
    <property type="match status" value="1"/>
</dbReference>
<keyword evidence="3 7" id="KW-0813">Transport</keyword>
<dbReference type="Pfam" id="PF00083">
    <property type="entry name" value="Sugar_tr"/>
    <property type="match status" value="1"/>
</dbReference>
<evidence type="ECO:0000256" key="1">
    <source>
        <dbReference type="ARBA" id="ARBA00004141"/>
    </source>
</evidence>
<feature type="transmembrane region" description="Helical" evidence="9">
    <location>
        <begin position="384"/>
        <end position="406"/>
    </location>
</feature>
<keyword evidence="5 9" id="KW-1133">Transmembrane helix</keyword>
<evidence type="ECO:0000256" key="9">
    <source>
        <dbReference type="SAM" id="Phobius"/>
    </source>
</evidence>
<evidence type="ECO:0000256" key="6">
    <source>
        <dbReference type="ARBA" id="ARBA00023136"/>
    </source>
</evidence>
<dbReference type="InterPro" id="IPR036259">
    <property type="entry name" value="MFS_trans_sf"/>
</dbReference>
<evidence type="ECO:0000256" key="7">
    <source>
        <dbReference type="RuleBase" id="RU003346"/>
    </source>
</evidence>
<dbReference type="PRINTS" id="PR00171">
    <property type="entry name" value="SUGRTRNSPORT"/>
</dbReference>
<protein>
    <recommendedName>
        <fullName evidence="10">Major facilitator superfamily (MFS) profile domain-containing protein</fullName>
    </recommendedName>
</protein>
<feature type="transmembrane region" description="Helical" evidence="9">
    <location>
        <begin position="126"/>
        <end position="144"/>
    </location>
</feature>
<evidence type="ECO:0000313" key="12">
    <source>
        <dbReference type="Proteomes" id="UP000308549"/>
    </source>
</evidence>
<feature type="transmembrane region" description="Helical" evidence="9">
    <location>
        <begin position="524"/>
        <end position="544"/>
    </location>
</feature>
<dbReference type="GO" id="GO:0015798">
    <property type="term" value="P:myo-inositol transport"/>
    <property type="evidence" value="ECO:0007669"/>
    <property type="project" value="UniProtKB-ARBA"/>
</dbReference>
<dbReference type="Gene3D" id="1.20.1250.20">
    <property type="entry name" value="MFS general substrate transporter like domains"/>
    <property type="match status" value="1"/>
</dbReference>
<organism evidence="11 12">
    <name type="scientific">Salinomyces thailandicus</name>
    <dbReference type="NCBI Taxonomy" id="706561"/>
    <lineage>
        <taxon>Eukaryota</taxon>
        <taxon>Fungi</taxon>
        <taxon>Dikarya</taxon>
        <taxon>Ascomycota</taxon>
        <taxon>Pezizomycotina</taxon>
        <taxon>Dothideomycetes</taxon>
        <taxon>Dothideomycetidae</taxon>
        <taxon>Mycosphaerellales</taxon>
        <taxon>Teratosphaeriaceae</taxon>
        <taxon>Salinomyces</taxon>
    </lineage>
</organism>
<dbReference type="FunFam" id="1.20.1250.20:FF:000474">
    <property type="entry name" value="Sugar transporter, putative"/>
    <property type="match status" value="1"/>
</dbReference>
<feature type="domain" description="Major facilitator superfamily (MFS) profile" evidence="10">
    <location>
        <begin position="131"/>
        <end position="579"/>
    </location>
</feature>
<dbReference type="InterPro" id="IPR005829">
    <property type="entry name" value="Sugar_transporter_CS"/>
</dbReference>
<keyword evidence="12" id="KW-1185">Reference proteome</keyword>
<keyword evidence="6 9" id="KW-0472">Membrane</keyword>
<evidence type="ECO:0000256" key="2">
    <source>
        <dbReference type="ARBA" id="ARBA00010992"/>
    </source>
</evidence>
<keyword evidence="4 9" id="KW-0812">Transmembrane</keyword>
<dbReference type="AlphaFoldDB" id="A0A4U0UDF1"/>
<feature type="region of interest" description="Disordered" evidence="8">
    <location>
        <begin position="1"/>
        <end position="33"/>
    </location>
</feature>
<dbReference type="PANTHER" id="PTHR48020:SF17">
    <property type="entry name" value="SUGAR TRANSPORTER, PUTATIVE (AFU_ORTHOLOGUE AFUA_8G06870)-RELATED"/>
    <property type="match status" value="1"/>
</dbReference>
<sequence>MDDKIHDHSSSNGSGMEKEYREKESREEAETFEKREELARGIFDIDAFQNVSGKFENPLAGIPKHKLFEDVEDFCQKYDMMDKFEMMKKGALVSQSPNHVHSISELDDDDLAVLQHEKDHKWSQPMMLYFLTVMCSLGAATQGMDESCNSGAVAYWPQQLGVAGLKNATYIEGLIVGAPYLACAVLGCWLNEPLNRFFARRGTIWISCFIASAASIWEAFTYTRWQLFAARFVLGLGIGAKSSTIPVYETECAPAPIRGALVMQWQVWTAFGIMLGNIMGVAFFSLPDDVAWRYMLGSSFVPPLFVMVLVYFCPESPRWLLQNGKVDKAYRSFRRIRSSELEACRDLFYTYVGVELERKVNKGKNFFTLLYELFSIPRNARATMASWIIMFGQQFCGVNVIAYYAVTIFVEGGYSRPNALLFALGTGILNWVFALPAFFTIDTFGRRFLLLVTFPFLAITLLWTGMSFFIGETDAQGNCVKNCTARTAMITTGMYLFEVFYSPGMGPVPFSYSAEVFPIQVRDVGMASATAVLWGFNFILSFSWPPLVEAFQPQGAFGWYAAWCVVLWVLVLLFFPETKELTLEELDAVFSVATHKQMARGLKEPGYWINKGILRRDVELPPLVDIQELRGTSEGDHKIGAA</sequence>
<dbReference type="InterPro" id="IPR003663">
    <property type="entry name" value="Sugar/inositol_transpt"/>
</dbReference>
<comment type="subcellular location">
    <subcellularLocation>
        <location evidence="1">Membrane</location>
        <topology evidence="1">Multi-pass membrane protein</topology>
    </subcellularLocation>
</comment>
<dbReference type="InterPro" id="IPR050814">
    <property type="entry name" value="Myo-inositol_Transporter"/>
</dbReference>
<feature type="transmembrane region" description="Helical" evidence="9">
    <location>
        <begin position="268"/>
        <end position="286"/>
    </location>
</feature>
<feature type="transmembrane region" description="Helical" evidence="9">
    <location>
        <begin position="556"/>
        <end position="575"/>
    </location>
</feature>
<evidence type="ECO:0000259" key="10">
    <source>
        <dbReference type="PROSITE" id="PS50850"/>
    </source>
</evidence>
<gene>
    <name evidence="11" type="ORF">B0A50_00356</name>
</gene>
<feature type="transmembrane region" description="Helical" evidence="9">
    <location>
        <begin position="170"/>
        <end position="190"/>
    </location>
</feature>
<feature type="compositionally biased region" description="Basic and acidic residues" evidence="8">
    <location>
        <begin position="16"/>
        <end position="33"/>
    </location>
</feature>
<dbReference type="OrthoDB" id="5290825at2759"/>
<feature type="transmembrane region" description="Helical" evidence="9">
    <location>
        <begin position="292"/>
        <end position="313"/>
    </location>
</feature>
<comment type="similarity">
    <text evidence="2 7">Belongs to the major facilitator superfamily. Sugar transporter (TC 2.A.1.1) family.</text>
</comment>
<accession>A0A4U0UDF1</accession>
<name>A0A4U0UDF1_9PEZI</name>
<dbReference type="GO" id="GO:0022857">
    <property type="term" value="F:transmembrane transporter activity"/>
    <property type="evidence" value="ECO:0007669"/>
    <property type="project" value="InterPro"/>
</dbReference>
<dbReference type="PROSITE" id="PS00217">
    <property type="entry name" value="SUGAR_TRANSPORT_2"/>
    <property type="match status" value="1"/>
</dbReference>
<dbReference type="EMBL" id="NAJL01000002">
    <property type="protein sequence ID" value="TKA33521.1"/>
    <property type="molecule type" value="Genomic_DNA"/>
</dbReference>
<evidence type="ECO:0000256" key="3">
    <source>
        <dbReference type="ARBA" id="ARBA00022448"/>
    </source>
</evidence>
<comment type="caution">
    <text evidence="11">The sequence shown here is derived from an EMBL/GenBank/DDBJ whole genome shotgun (WGS) entry which is preliminary data.</text>
</comment>
<dbReference type="Proteomes" id="UP000308549">
    <property type="component" value="Unassembled WGS sequence"/>
</dbReference>
<feature type="transmembrane region" description="Helical" evidence="9">
    <location>
        <begin position="490"/>
        <end position="512"/>
    </location>
</feature>
<evidence type="ECO:0000313" key="11">
    <source>
        <dbReference type="EMBL" id="TKA33521.1"/>
    </source>
</evidence>
<dbReference type="InterPro" id="IPR020846">
    <property type="entry name" value="MFS_dom"/>
</dbReference>
<evidence type="ECO:0000256" key="8">
    <source>
        <dbReference type="SAM" id="MobiDB-lite"/>
    </source>
</evidence>